<dbReference type="EMBL" id="SRYA01000152">
    <property type="protein sequence ID" value="TGY86437.1"/>
    <property type="molecule type" value="Genomic_DNA"/>
</dbReference>
<protein>
    <submittedName>
        <fullName evidence="1">Cell wall anchor protein</fullName>
    </submittedName>
</protein>
<reference evidence="1" key="1">
    <citation type="submission" date="2019-04" db="EMBL/GenBank/DDBJ databases">
        <title>Microbes associate with the intestines of laboratory mice.</title>
        <authorList>
            <person name="Navarre W."/>
            <person name="Wong E."/>
            <person name="Huang K."/>
            <person name="Tropini C."/>
            <person name="Ng K."/>
            <person name="Yu B."/>
        </authorList>
    </citation>
    <scope>NUCLEOTIDE SEQUENCE</scope>
    <source>
        <strain evidence="1">NM01_1-7b</strain>
    </source>
</reference>
<feature type="non-terminal residue" evidence="1">
    <location>
        <position position="1602"/>
    </location>
</feature>
<dbReference type="Proteomes" id="UP000304953">
    <property type="component" value="Unassembled WGS sequence"/>
</dbReference>
<name>A0AC61RM21_9FIRM</name>
<comment type="caution">
    <text evidence="1">The sequence shown here is derived from an EMBL/GenBank/DDBJ whole genome shotgun (WGS) entry which is preliminary data.</text>
</comment>
<organism evidence="1 2">
    <name type="scientific">Petralouisia muris</name>
    <dbReference type="NCBI Taxonomy" id="3032872"/>
    <lineage>
        <taxon>Bacteria</taxon>
        <taxon>Bacillati</taxon>
        <taxon>Bacillota</taxon>
        <taxon>Clostridia</taxon>
        <taxon>Lachnospirales</taxon>
        <taxon>Lachnospiraceae</taxon>
        <taxon>Petralouisia</taxon>
    </lineage>
</organism>
<feature type="non-terminal residue" evidence="1">
    <location>
        <position position="1"/>
    </location>
</feature>
<evidence type="ECO:0000313" key="2">
    <source>
        <dbReference type="Proteomes" id="UP000304953"/>
    </source>
</evidence>
<keyword evidence="2" id="KW-1185">Reference proteome</keyword>
<gene>
    <name evidence="1" type="ORF">E5329_28200</name>
</gene>
<accession>A0AC61RM21</accession>
<sequence length="1602" mass="175989">KLCDTAPNPSSSYAYYASLKNNISKSYNAIRPSFASRTQSGAETYELKWNEGNQRFEKTLTDSNGVLGSFDISLSGYTVEKNGNSVTISSKEVNTAATMATMNSTAGEVETTSSCVFWLTEKANYQEFVSERPSADPIHAYFKVKTENIGYGEIIKTDESSGVKLAGAVYGIYSDSGCSNRVDTMTTDSNGYAKSNALVAGTYYVKEITAPKGYVLSGKVHTLTVRAGQTTGISATDKEQLGAITIYKEGEVLTGWNGSNFTYEKKKLPGAVFRVTAGADIYRADGTKVYSNGDVIAENLVAGSDGQVVLTDLHLGTYVVTETKSIDGYTINTEPHTVKIEYKDQMAEVQYEATTVLNARQKAEVSVTKKDSETTNPLDGGQYTLYAGNDIKNYAGQVIVTKGTALQTVTTGEDGSAAYTVDLPIANSYYISETQAPYAYYRNSSDVYSFTFNYLPETTAKAAFTHTFANDRTTAKIHIYKEDKETGKAVPQGDAKLEGAVYGLYARDDIAHPDGATGIIFHAGDLVATMTTDEGGNAEVKNLYLGNYYVKEITPSEGYLLDEEEHDVICDYEGDLVAEVSRSTTSPEQVIKQPFQLIKVSDNGDDTEAPVLSGAGFTAYLKSSLSVLEDGSYDFDSAKPVEIGSKGETTLFTDAKGHIVTQPIPYGTYVVVETVTPHNMQTVRPFEVRIVENHPAEPQVWRVFIDREFTAKLRVIKKDADTKQTVLIPNTEFKIFNLDKNEYVKMVTTYPSKVTHTSFFTDEDGDLILPDVLKIGNYRIEEVKAPYGYVLNTNYVEVAVDSDTFYETDPDTYDAIITVEYEDEPVVGELTVEKKGEILDGYKGGLFADSEEKEFVYREGSLAGAKFEVYAAEDIYTADMQTDGDGNRTRYYSKGDLVATLTTGENGKASISGLPLGQYRVVETEAPYGYVLNGEEQLVTFVYVDDKTPVIYESVTFTNDRQKLDMSVFKKDAEEDTPVAGAVFGLFAAEDIENIDGEVIVWAGTLLETAVSDENGRIAFGKDYPFAVYEAKELAAPKGYVSSGEVITFETEYQGQHEAVAEYSSEFLNEPTTFEFTKEDIASGAELSGAMLTVIDKDGNEVDRWTSVAGEAHVIKRLVAGETYTLREEFAPYGYLKAEEIQFTVEDTADIQSAVMKDEVPTGAIIINKDGEFVTDTTLMKGHWYDFIFNYFKDSLAGVEFEVYAAEDIVSPDGLDTIYYEADELVATIVTDEKGYASIDSLPLGKYYLVETKTLEGFVLDDTPIEADLSYIDQETEVVYAGMNISNERQKVQITVVKKDAGTKEVLEGAVFGLLAKEDIVNKDGKVVVKAGTEIERGVTGKDGKLTFVSDLPLGKYYVQELTAPKGYVKSDKVFDVDASYQGDDKEVIEFEAEFENKPIKVQISKTDITGDNELEGAVLSVIDADGNLVEKWTSGKEPHMIEKLPAGKYILREETAPFGYVIAQDIEFEVKETDEIQKVAMKDEAAVGKIIISKKSEDGKALAGAKFEIRDTDGKVIETLTTDKDGHAESSELPIAAFKDGKYEEAVTYTVVEVEAPKGYLLDSTPKEVKFEYKDGKTKVALYTLEVTNKPTEPKLPQTGD</sequence>
<evidence type="ECO:0000313" key="1">
    <source>
        <dbReference type="EMBL" id="TGY86437.1"/>
    </source>
</evidence>
<proteinExistence type="predicted"/>